<name>A0A0F5K4M5_9BURK</name>
<keyword evidence="3" id="KW-0732">Signal</keyword>
<evidence type="ECO:0000256" key="2">
    <source>
        <dbReference type="ARBA" id="ARBA00005722"/>
    </source>
</evidence>
<comment type="similarity">
    <text evidence="2">Belongs to the MipA/OmpV family.</text>
</comment>
<dbReference type="EMBL" id="LAQU01000002">
    <property type="protein sequence ID" value="KKB65061.1"/>
    <property type="molecule type" value="Genomic_DNA"/>
</dbReference>
<keyword evidence="8" id="KW-1185">Reference proteome</keyword>
<evidence type="ECO:0000313" key="7">
    <source>
        <dbReference type="EMBL" id="KKB65061.1"/>
    </source>
</evidence>
<accession>A0A0F5K4M5</accession>
<evidence type="ECO:0000256" key="6">
    <source>
        <dbReference type="SAM" id="MobiDB-lite"/>
    </source>
</evidence>
<comment type="caution">
    <text evidence="7">The sequence shown here is derived from an EMBL/GenBank/DDBJ whole genome shotgun (WGS) entry which is preliminary data.</text>
</comment>
<evidence type="ECO:0000256" key="1">
    <source>
        <dbReference type="ARBA" id="ARBA00004442"/>
    </source>
</evidence>
<keyword evidence="5" id="KW-0998">Cell outer membrane</keyword>
<proteinExistence type="inferred from homology"/>
<dbReference type="GO" id="GO:0009279">
    <property type="term" value="C:cell outer membrane"/>
    <property type="evidence" value="ECO:0007669"/>
    <property type="project" value="UniProtKB-SubCell"/>
</dbReference>
<dbReference type="InterPro" id="IPR010583">
    <property type="entry name" value="MipA"/>
</dbReference>
<keyword evidence="4" id="KW-0472">Membrane</keyword>
<reference evidence="7 8" key="1">
    <citation type="submission" date="2015-03" db="EMBL/GenBank/DDBJ databases">
        <title>Draft Genome Sequence of Burkholderia andropogonis type strain ICMP2807, isolated from Sorghum bicolor.</title>
        <authorList>
            <person name="Lopes-Santos L."/>
            <person name="Castro D.B."/>
            <person name="Ottoboni L.M."/>
            <person name="Park D."/>
            <person name="Weirc B.S."/>
            <person name="Destefano S.A."/>
        </authorList>
    </citation>
    <scope>NUCLEOTIDE SEQUENCE [LARGE SCALE GENOMIC DNA]</scope>
    <source>
        <strain evidence="7 8">ICMP2807</strain>
    </source>
</reference>
<organism evidence="7 8">
    <name type="scientific">Robbsia andropogonis</name>
    <dbReference type="NCBI Taxonomy" id="28092"/>
    <lineage>
        <taxon>Bacteria</taxon>
        <taxon>Pseudomonadati</taxon>
        <taxon>Pseudomonadota</taxon>
        <taxon>Betaproteobacteria</taxon>
        <taxon>Burkholderiales</taxon>
        <taxon>Burkholderiaceae</taxon>
        <taxon>Robbsia</taxon>
    </lineage>
</organism>
<evidence type="ECO:0000256" key="5">
    <source>
        <dbReference type="ARBA" id="ARBA00023237"/>
    </source>
</evidence>
<dbReference type="PANTHER" id="PTHR38776">
    <property type="entry name" value="MLTA-INTERACTING PROTEIN-RELATED"/>
    <property type="match status" value="1"/>
</dbReference>
<sequence>MHAQSTSESASGTTAATTSSAASSSASAGGGGSVWSQLWGDHADVNVGLGLGLDQRYMGARDYRPMIVPMFSVTRGVFLADAVKGVGVQYQSSGGFYVGDTFNYDPGRDDRNDWLRPGGDNLRNMGSVKGTVTNTVTVAQQIVPWLSVNAQAEFGLDGHRRGNQYQLGLESVAYKQGVDTLTLDLNAKIGDSQYNQTYFGVTNAQQNASGYHAYHPGFGIYAYALTATWDRKFDKHWAGELIVSGSYYPSKAAASPIVQRRFGLTILPSVSYAF</sequence>
<gene>
    <name evidence="7" type="ORF">WM40_02365</name>
</gene>
<evidence type="ECO:0000256" key="3">
    <source>
        <dbReference type="ARBA" id="ARBA00022729"/>
    </source>
</evidence>
<protein>
    <recommendedName>
        <fullName evidence="9">Structural protein MipA</fullName>
    </recommendedName>
</protein>
<evidence type="ECO:0008006" key="9">
    <source>
        <dbReference type="Google" id="ProtNLM"/>
    </source>
</evidence>
<dbReference type="Proteomes" id="UP000033618">
    <property type="component" value="Unassembled WGS sequence"/>
</dbReference>
<dbReference type="PATRIC" id="fig|28092.6.peg.551"/>
<dbReference type="Pfam" id="PF06629">
    <property type="entry name" value="MipA"/>
    <property type="match status" value="1"/>
</dbReference>
<evidence type="ECO:0000313" key="8">
    <source>
        <dbReference type="Proteomes" id="UP000033618"/>
    </source>
</evidence>
<dbReference type="STRING" id="28092.WM40_02365"/>
<evidence type="ECO:0000256" key="4">
    <source>
        <dbReference type="ARBA" id="ARBA00023136"/>
    </source>
</evidence>
<comment type="subcellular location">
    <subcellularLocation>
        <location evidence="1">Cell outer membrane</location>
    </subcellularLocation>
</comment>
<dbReference type="PANTHER" id="PTHR38776:SF1">
    <property type="entry name" value="MLTA-INTERACTING PROTEIN-RELATED"/>
    <property type="match status" value="1"/>
</dbReference>
<feature type="region of interest" description="Disordered" evidence="6">
    <location>
        <begin position="1"/>
        <end position="26"/>
    </location>
</feature>
<dbReference type="AlphaFoldDB" id="A0A0F5K4M5"/>